<dbReference type="AlphaFoldDB" id="A0A182Y2E6"/>
<evidence type="ECO:0000313" key="9">
    <source>
        <dbReference type="Proteomes" id="UP000076408"/>
    </source>
</evidence>
<evidence type="ECO:0000256" key="7">
    <source>
        <dbReference type="ARBA" id="ARBA00025769"/>
    </source>
</evidence>
<dbReference type="InterPro" id="IPR012337">
    <property type="entry name" value="RNaseH-like_sf"/>
</dbReference>
<dbReference type="PANTHER" id="PTHR13058:SF19">
    <property type="entry name" value="LD40940P"/>
    <property type="match status" value="1"/>
</dbReference>
<dbReference type="InterPro" id="IPR040393">
    <property type="entry name" value="TREX1/2"/>
</dbReference>
<dbReference type="GO" id="GO:0006308">
    <property type="term" value="P:DNA catabolic process"/>
    <property type="evidence" value="ECO:0007669"/>
    <property type="project" value="TreeGrafter"/>
</dbReference>
<dbReference type="STRING" id="30069.A0A182Y2E6"/>
<dbReference type="Gene3D" id="3.30.420.10">
    <property type="entry name" value="Ribonuclease H-like superfamily/Ribonuclease H"/>
    <property type="match status" value="1"/>
</dbReference>
<evidence type="ECO:0000256" key="6">
    <source>
        <dbReference type="ARBA" id="ARBA00022842"/>
    </source>
</evidence>
<dbReference type="SUPFAM" id="SSF53098">
    <property type="entry name" value="Ribonuclease H-like"/>
    <property type="match status" value="1"/>
</dbReference>
<evidence type="ECO:0000313" key="8">
    <source>
        <dbReference type="EnsemblMetazoa" id="ASTEI02632-PA"/>
    </source>
</evidence>
<sequence length="336" mass="38369">MVEIKSFVFFDLETTGIPQYEHFRTKITELSMVACAREHLVESSTDLPRVTHKLSLCFNPLRMITLGSSQATGLYNDLLEKESKFDANAGEMVKLFLERLQKPICLVAHNGNRFDFILLKQQLLRIGVVLPAELYCVDSLPAFREIEADVERSYFEHNEGLDSEIPELEYAALRVMEELEQANDWMKERQKLNETTPQSARMELKYKQALRDYLSIGPGERPSSTQEPSDEDDGSDGCNSRRDVCGKSRKRLFTSSFPDDVEDVKPLPSSQPVAIGKKRYNLSELYKRTTGKELINAHRAEDDTLALMNCAVVHGSRFIRYAEANCVAYEEMKSKF</sequence>
<dbReference type="EnsemblMetazoa" id="ASTEI02632-RA">
    <property type="protein sequence ID" value="ASTEI02632-PA"/>
    <property type="gene ID" value="ASTEI02632"/>
</dbReference>
<comment type="cofactor">
    <cofactor evidence="1">
        <name>Mg(2+)</name>
        <dbReference type="ChEBI" id="CHEBI:18420"/>
    </cofactor>
</comment>
<keyword evidence="9" id="KW-1185">Reference proteome</keyword>
<evidence type="ECO:0000256" key="4">
    <source>
        <dbReference type="ARBA" id="ARBA00022801"/>
    </source>
</evidence>
<dbReference type="GO" id="GO:0005737">
    <property type="term" value="C:cytoplasm"/>
    <property type="evidence" value="ECO:0007669"/>
    <property type="project" value="TreeGrafter"/>
</dbReference>
<keyword evidence="3" id="KW-0479">Metal-binding</keyword>
<dbReference type="SMART" id="SM00479">
    <property type="entry name" value="EXOIII"/>
    <property type="match status" value="1"/>
</dbReference>
<organism evidence="8 9">
    <name type="scientific">Anopheles stephensi</name>
    <name type="common">Indo-Pakistan malaria mosquito</name>
    <dbReference type="NCBI Taxonomy" id="30069"/>
    <lineage>
        <taxon>Eukaryota</taxon>
        <taxon>Metazoa</taxon>
        <taxon>Ecdysozoa</taxon>
        <taxon>Arthropoda</taxon>
        <taxon>Hexapoda</taxon>
        <taxon>Insecta</taxon>
        <taxon>Pterygota</taxon>
        <taxon>Neoptera</taxon>
        <taxon>Endopterygota</taxon>
        <taxon>Diptera</taxon>
        <taxon>Nematocera</taxon>
        <taxon>Culicoidea</taxon>
        <taxon>Culicidae</taxon>
        <taxon>Anophelinae</taxon>
        <taxon>Anopheles</taxon>
    </lineage>
</organism>
<dbReference type="Pfam" id="PF00929">
    <property type="entry name" value="RNase_T"/>
    <property type="match status" value="1"/>
</dbReference>
<dbReference type="OMA" id="FDFPIVR"/>
<comment type="similarity">
    <text evidence="7">Belongs to the exonuclease superfamily. TREX family.</text>
</comment>
<keyword evidence="4" id="KW-0378">Hydrolase</keyword>
<dbReference type="GO" id="GO:0046872">
    <property type="term" value="F:metal ion binding"/>
    <property type="evidence" value="ECO:0007669"/>
    <property type="project" value="UniProtKB-KW"/>
</dbReference>
<proteinExistence type="inferred from homology"/>
<dbReference type="VEuPathDB" id="VectorBase:ASTEI20_046042"/>
<dbReference type="GO" id="GO:0008296">
    <property type="term" value="F:3'-5'-DNA exonuclease activity"/>
    <property type="evidence" value="ECO:0007669"/>
    <property type="project" value="TreeGrafter"/>
</dbReference>
<evidence type="ECO:0000256" key="3">
    <source>
        <dbReference type="ARBA" id="ARBA00022723"/>
    </source>
</evidence>
<keyword evidence="6" id="KW-0460">Magnesium</keyword>
<accession>A0A182Y2E6</accession>
<dbReference type="InterPro" id="IPR013520">
    <property type="entry name" value="Ribonucl_H"/>
</dbReference>
<keyword evidence="5" id="KW-0269">Exonuclease</keyword>
<evidence type="ECO:0000256" key="5">
    <source>
        <dbReference type="ARBA" id="ARBA00022839"/>
    </source>
</evidence>
<dbReference type="InterPro" id="IPR036397">
    <property type="entry name" value="RNaseH_sf"/>
</dbReference>
<name>A0A182Y2E6_ANOST</name>
<dbReference type="GO" id="GO:0003676">
    <property type="term" value="F:nucleic acid binding"/>
    <property type="evidence" value="ECO:0007669"/>
    <property type="project" value="InterPro"/>
</dbReference>
<dbReference type="VEuPathDB" id="VectorBase:ASTE008278"/>
<dbReference type="PANTHER" id="PTHR13058">
    <property type="entry name" value="THREE PRIME REPAIR EXONUCLEASE 1, 2"/>
    <property type="match status" value="1"/>
</dbReference>
<evidence type="ECO:0000256" key="2">
    <source>
        <dbReference type="ARBA" id="ARBA00022722"/>
    </source>
</evidence>
<reference evidence="9" key="1">
    <citation type="journal article" date="2014" name="Genome Biol.">
        <title>Genome analysis of a major urban malaria vector mosquito, Anopheles stephensi.</title>
        <authorList>
            <person name="Jiang X."/>
            <person name="Peery A."/>
            <person name="Hall A.B."/>
            <person name="Sharma A."/>
            <person name="Chen X.G."/>
            <person name="Waterhouse R.M."/>
            <person name="Komissarov A."/>
            <person name="Riehle M.M."/>
            <person name="Shouche Y."/>
            <person name="Sharakhova M.V."/>
            <person name="Lawson D."/>
            <person name="Pakpour N."/>
            <person name="Arensburger P."/>
            <person name="Davidson V.L."/>
            <person name="Eiglmeier K."/>
            <person name="Emrich S."/>
            <person name="George P."/>
            <person name="Kennedy R.C."/>
            <person name="Mane S.P."/>
            <person name="Maslen G."/>
            <person name="Oringanje C."/>
            <person name="Qi Y."/>
            <person name="Settlage R."/>
            <person name="Tojo M."/>
            <person name="Tubio J.M."/>
            <person name="Unger M.F."/>
            <person name="Wang B."/>
            <person name="Vernick K.D."/>
            <person name="Ribeiro J.M."/>
            <person name="James A.A."/>
            <person name="Michel K."/>
            <person name="Riehle M.A."/>
            <person name="Luckhart S."/>
            <person name="Sharakhov I.V."/>
            <person name="Tu Z."/>
        </authorList>
    </citation>
    <scope>NUCLEOTIDE SEQUENCE [LARGE SCALE GENOMIC DNA]</scope>
    <source>
        <strain evidence="9">Indian</strain>
    </source>
</reference>
<reference evidence="8" key="2">
    <citation type="submission" date="2020-05" db="UniProtKB">
        <authorList>
            <consortium name="EnsemblMetazoa"/>
        </authorList>
    </citation>
    <scope>IDENTIFICATION</scope>
    <source>
        <strain evidence="8">Indian</strain>
    </source>
</reference>
<evidence type="ECO:0000256" key="1">
    <source>
        <dbReference type="ARBA" id="ARBA00001946"/>
    </source>
</evidence>
<protein>
    <submittedName>
        <fullName evidence="8">Exonuclease domain-containing protein</fullName>
    </submittedName>
</protein>
<keyword evidence="2" id="KW-0540">Nuclease</keyword>
<dbReference type="CDD" id="cd06136">
    <property type="entry name" value="TREX1_2"/>
    <property type="match status" value="1"/>
</dbReference>
<dbReference type="VEuPathDB" id="VectorBase:ASTEI02632"/>
<dbReference type="Proteomes" id="UP000076408">
    <property type="component" value="Unassembled WGS sequence"/>
</dbReference>